<feature type="transmembrane region" description="Helical" evidence="1">
    <location>
        <begin position="7"/>
        <end position="26"/>
    </location>
</feature>
<feature type="transmembrane region" description="Helical" evidence="1">
    <location>
        <begin position="106"/>
        <end position="124"/>
    </location>
</feature>
<proteinExistence type="predicted"/>
<gene>
    <name evidence="2" type="ORF">A6D6_00638</name>
</gene>
<evidence type="ECO:0000256" key="1">
    <source>
        <dbReference type="SAM" id="Phobius"/>
    </source>
</evidence>
<evidence type="ECO:0000313" key="3">
    <source>
        <dbReference type="Proteomes" id="UP000771797"/>
    </source>
</evidence>
<feature type="transmembrane region" description="Helical" evidence="1">
    <location>
        <begin position="182"/>
        <end position="202"/>
    </location>
</feature>
<protein>
    <recommendedName>
        <fullName evidence="4">Tripartite tricarboxylate transporter TctB family protein</fullName>
    </recommendedName>
</protein>
<feature type="transmembrane region" description="Helical" evidence="1">
    <location>
        <begin position="46"/>
        <end position="67"/>
    </location>
</feature>
<name>A0ABQ6YCE2_9GAMM</name>
<comment type="caution">
    <text evidence="2">The sequence shown here is derived from an EMBL/GenBank/DDBJ whole genome shotgun (WGS) entry which is preliminary data.</text>
</comment>
<dbReference type="EMBL" id="AQPF01000003">
    <property type="protein sequence ID" value="KAF0807641.1"/>
    <property type="molecule type" value="Genomic_DNA"/>
</dbReference>
<organism evidence="2 3">
    <name type="scientific">Alcanivorax xiamenensis</name>
    <dbReference type="NCBI Taxonomy" id="1177156"/>
    <lineage>
        <taxon>Bacteria</taxon>
        <taxon>Pseudomonadati</taxon>
        <taxon>Pseudomonadota</taxon>
        <taxon>Gammaproteobacteria</taxon>
        <taxon>Oceanospirillales</taxon>
        <taxon>Alcanivoracaceae</taxon>
        <taxon>Alcanivorax</taxon>
    </lineage>
</organism>
<keyword evidence="3" id="KW-1185">Reference proteome</keyword>
<evidence type="ECO:0008006" key="4">
    <source>
        <dbReference type="Google" id="ProtNLM"/>
    </source>
</evidence>
<keyword evidence="1" id="KW-0812">Transmembrane</keyword>
<reference evidence="2 3" key="1">
    <citation type="submission" date="2012-09" db="EMBL/GenBank/DDBJ databases">
        <title>Genome Sequence of alkane-degrading Bacterium Alcanivorax sp. 6-D-6.</title>
        <authorList>
            <person name="Lai Q."/>
            <person name="Shao Z."/>
        </authorList>
    </citation>
    <scope>NUCLEOTIDE SEQUENCE [LARGE SCALE GENOMIC DNA]</scope>
    <source>
        <strain evidence="2 3">6-D-6</strain>
    </source>
</reference>
<sequence>MLAVARSLILSVFGVVCMAFALAHWGEPATAEERTGWLYQRFGDQGVVYGMLAMGGLMLLSGIVSLIRHRGRQKAHERAMEIARDPARHVPEAPVQAKAPPDPKKGALLVGLVFLAFGLGWSVYYVRDTLQALAAGAPLVSYSWWKTLIGPFVAAMGLFYVLVRPGTLEGVKHMTPGERVGFLVFVSLGLAAGLGLLFWLSAQAEAYGYLS</sequence>
<accession>A0ABQ6YCE2</accession>
<evidence type="ECO:0000313" key="2">
    <source>
        <dbReference type="EMBL" id="KAF0807641.1"/>
    </source>
</evidence>
<keyword evidence="1" id="KW-1133">Transmembrane helix</keyword>
<feature type="transmembrane region" description="Helical" evidence="1">
    <location>
        <begin position="144"/>
        <end position="162"/>
    </location>
</feature>
<dbReference type="Proteomes" id="UP000771797">
    <property type="component" value="Unassembled WGS sequence"/>
</dbReference>
<keyword evidence="1" id="KW-0472">Membrane</keyword>
<dbReference type="RefSeq" id="WP_159659909.1">
    <property type="nucleotide sequence ID" value="NZ_AQPF01000003.1"/>
</dbReference>